<dbReference type="KEGG" id="rfr:Rfer_4288"/>
<protein>
    <submittedName>
        <fullName evidence="2">Uncharacterized protein</fullName>
    </submittedName>
</protein>
<gene>
    <name evidence="2" type="ordered locus">Rfer_4288</name>
</gene>
<feature type="region of interest" description="Disordered" evidence="1">
    <location>
        <begin position="186"/>
        <end position="211"/>
    </location>
</feature>
<proteinExistence type="predicted"/>
<geneLocation type="plasmid" evidence="3">
    <name>pDSM15236</name>
</geneLocation>
<dbReference type="RefSeq" id="WP_011458764.1">
    <property type="nucleotide sequence ID" value="NC_007901.1"/>
</dbReference>
<sequence>MVEAKRLAMTITTVKFSVAQSGKISGVPPFKNDHFLQPKMDRRFSAFEFWTVSRRFFKFDFFAIFPCMTRVYAICILHKTRETFANRKKRFKISLMKQMSDISGYKQPIDLLKAQRLLRAKYGYDAPSYPTLRRWSDDGKLVLAERSIGQGQRRTMYSLAALERICLVIGRAKKLVLDSPDQPLAAGRNVGEGGAPAHAKAQSSSSPQVPGDIQSQLELLFDSVTALLSKVGEQDTVLKNCVNTMTRLDSIRTMLMVKYDATAETQRELIEQLRANSKLRDQNSEFERVALRIGVQLGQLSEKISGLSSSR</sequence>
<reference evidence="3" key="1">
    <citation type="submission" date="2006-02" db="EMBL/GenBank/DDBJ databases">
        <title>Complete sequence of plasmid 1 of Rhodoferax ferrireducens DSM 15236.</title>
        <authorList>
            <person name="Copeland A."/>
            <person name="Lucas S."/>
            <person name="Lapidus A."/>
            <person name="Barry K."/>
            <person name="Detter J.C."/>
            <person name="Glavina del Rio T."/>
            <person name="Hammon N."/>
            <person name="Israni S."/>
            <person name="Pitluck S."/>
            <person name="Brettin T."/>
            <person name="Bruce D."/>
            <person name="Han C."/>
            <person name="Tapia R."/>
            <person name="Gilna P."/>
            <person name="Kiss H."/>
            <person name="Schmutz J."/>
            <person name="Larimer F."/>
            <person name="Land M."/>
            <person name="Kyrpides N."/>
            <person name="Ivanova N."/>
            <person name="Richardson P."/>
        </authorList>
    </citation>
    <scope>NUCLEOTIDE SEQUENCE [LARGE SCALE GENOMIC DNA]</scope>
    <source>
        <strain evidence="3">ATCC BAA-621 / DSM 15236 / T118</strain>
        <plasmid evidence="3">Plasmid pDSM15236</plasmid>
    </source>
</reference>
<evidence type="ECO:0000256" key="1">
    <source>
        <dbReference type="SAM" id="MobiDB-lite"/>
    </source>
</evidence>
<dbReference type="AlphaFoldDB" id="Q21QH0"/>
<dbReference type="EMBL" id="CP000268">
    <property type="protein sequence ID" value="ABD71975.1"/>
    <property type="molecule type" value="Genomic_DNA"/>
</dbReference>
<evidence type="ECO:0000313" key="3">
    <source>
        <dbReference type="Proteomes" id="UP000008332"/>
    </source>
</evidence>
<organism evidence="2 3">
    <name type="scientific">Albidiferax ferrireducens (strain ATCC BAA-621 / DSM 15236 / T118)</name>
    <name type="common">Rhodoferax ferrireducens</name>
    <dbReference type="NCBI Taxonomy" id="338969"/>
    <lineage>
        <taxon>Bacteria</taxon>
        <taxon>Pseudomonadati</taxon>
        <taxon>Pseudomonadota</taxon>
        <taxon>Betaproteobacteria</taxon>
        <taxon>Burkholderiales</taxon>
        <taxon>Comamonadaceae</taxon>
        <taxon>Rhodoferax</taxon>
    </lineage>
</organism>
<evidence type="ECO:0000313" key="2">
    <source>
        <dbReference type="EMBL" id="ABD71975.1"/>
    </source>
</evidence>
<keyword evidence="2" id="KW-0614">Plasmid</keyword>
<dbReference type="HOGENOM" id="CLU_893936_0_0_4"/>
<keyword evidence="3" id="KW-1185">Reference proteome</keyword>
<accession>Q21QH0</accession>
<feature type="compositionally biased region" description="Polar residues" evidence="1">
    <location>
        <begin position="201"/>
        <end position="211"/>
    </location>
</feature>
<dbReference type="Proteomes" id="UP000008332">
    <property type="component" value="Plasmid unnamed1"/>
</dbReference>
<name>Q21QH0_ALBFT</name>